<dbReference type="SFLD" id="SFLDS00003">
    <property type="entry name" value="Haloacid_Dehalogenase"/>
    <property type="match status" value="1"/>
</dbReference>
<dbReference type="AlphaFoldDB" id="A0A2Z3JHP9"/>
<proteinExistence type="predicted"/>
<dbReference type="InterPro" id="IPR023198">
    <property type="entry name" value="PGP-like_dom2"/>
</dbReference>
<dbReference type="InterPro" id="IPR036412">
    <property type="entry name" value="HAD-like_sf"/>
</dbReference>
<dbReference type="Proteomes" id="UP000245368">
    <property type="component" value="Chromosome"/>
</dbReference>
<dbReference type="NCBIfam" id="TIGR01549">
    <property type="entry name" value="HAD-SF-IA-v1"/>
    <property type="match status" value="1"/>
</dbReference>
<dbReference type="Gene3D" id="1.10.150.240">
    <property type="entry name" value="Putative phosphatase, domain 2"/>
    <property type="match status" value="1"/>
</dbReference>
<dbReference type="InterPro" id="IPR041492">
    <property type="entry name" value="HAD_2"/>
</dbReference>
<dbReference type="Pfam" id="PF13419">
    <property type="entry name" value="HAD_2"/>
    <property type="match status" value="1"/>
</dbReference>
<keyword evidence="2" id="KW-1185">Reference proteome</keyword>
<evidence type="ECO:0000313" key="2">
    <source>
        <dbReference type="Proteomes" id="UP000245368"/>
    </source>
</evidence>
<dbReference type="RefSeq" id="WP_109826642.1">
    <property type="nucleotide sequence ID" value="NZ_CP029494.1"/>
</dbReference>
<gene>
    <name evidence="1" type="ORF">DKM44_07565</name>
</gene>
<dbReference type="PANTHER" id="PTHR43434">
    <property type="entry name" value="PHOSPHOGLYCOLATE PHOSPHATASE"/>
    <property type="match status" value="1"/>
</dbReference>
<keyword evidence="1" id="KW-0378">Hydrolase</keyword>
<dbReference type="GO" id="GO:0006281">
    <property type="term" value="P:DNA repair"/>
    <property type="evidence" value="ECO:0007669"/>
    <property type="project" value="TreeGrafter"/>
</dbReference>
<evidence type="ECO:0000313" key="1">
    <source>
        <dbReference type="EMBL" id="AWN23101.1"/>
    </source>
</evidence>
<dbReference type="KEGG" id="dez:DKM44_07565"/>
<dbReference type="OrthoDB" id="9807630at2"/>
<name>A0A2Z3JHP9_9DEIO</name>
<dbReference type="Gene3D" id="3.40.50.1000">
    <property type="entry name" value="HAD superfamily/HAD-like"/>
    <property type="match status" value="1"/>
</dbReference>
<dbReference type="InterPro" id="IPR023214">
    <property type="entry name" value="HAD_sf"/>
</dbReference>
<protein>
    <submittedName>
        <fullName evidence="1">HAD family hydrolase</fullName>
    </submittedName>
</protein>
<dbReference type="GO" id="GO:0008967">
    <property type="term" value="F:phosphoglycolate phosphatase activity"/>
    <property type="evidence" value="ECO:0007669"/>
    <property type="project" value="TreeGrafter"/>
</dbReference>
<dbReference type="GO" id="GO:0005829">
    <property type="term" value="C:cytosol"/>
    <property type="evidence" value="ECO:0007669"/>
    <property type="project" value="TreeGrafter"/>
</dbReference>
<dbReference type="SFLD" id="SFLDG01129">
    <property type="entry name" value="C1.5:_HAD__Beta-PGM__Phosphata"/>
    <property type="match status" value="1"/>
</dbReference>
<dbReference type="EMBL" id="CP029494">
    <property type="protein sequence ID" value="AWN23101.1"/>
    <property type="molecule type" value="Genomic_DNA"/>
</dbReference>
<dbReference type="InterPro" id="IPR006439">
    <property type="entry name" value="HAD-SF_hydro_IA"/>
</dbReference>
<accession>A0A2Z3JHP9</accession>
<dbReference type="PANTHER" id="PTHR43434:SF16">
    <property type="entry name" value="BLL8046 PROTEIN"/>
    <property type="match status" value="1"/>
</dbReference>
<sequence length="216" mass="22996">MTTSLQAAILDLDGTLIDSNDAHARAWVTSLKRHGFDIPFERVRPLIGMGGDKLIPELTGLDPESETGKALTQGWGDAFKPMIPSLQATPGARELVAGLRELGWKLMLGSSGEDEVVEQELEHLGLEDLKNSRVTSSEVEESKPDADILAVALRKLGVPAGAALMVGDTKYDAEAARRAGVRCVLLRCGGNPDLPGEVYASPADLLGALRSGDWGR</sequence>
<dbReference type="SFLD" id="SFLDG01135">
    <property type="entry name" value="C1.5.6:_HAD__Beta-PGM__Phospha"/>
    <property type="match status" value="1"/>
</dbReference>
<organism evidence="1 2">
    <name type="scientific">Deinococcus irradiatisoli</name>
    <dbReference type="NCBI Taxonomy" id="2202254"/>
    <lineage>
        <taxon>Bacteria</taxon>
        <taxon>Thermotogati</taxon>
        <taxon>Deinococcota</taxon>
        <taxon>Deinococci</taxon>
        <taxon>Deinococcales</taxon>
        <taxon>Deinococcaceae</taxon>
        <taxon>Deinococcus</taxon>
    </lineage>
</organism>
<reference evidence="1 2" key="1">
    <citation type="submission" date="2018-05" db="EMBL/GenBank/DDBJ databases">
        <title>Complete Genome Sequence of Deinococcus sp. strain 17bor-2.</title>
        <authorList>
            <person name="Srinivasan S."/>
        </authorList>
    </citation>
    <scope>NUCLEOTIDE SEQUENCE [LARGE SCALE GENOMIC DNA]</scope>
    <source>
        <strain evidence="1 2">17bor-2</strain>
    </source>
</reference>
<dbReference type="InterPro" id="IPR050155">
    <property type="entry name" value="HAD-like_hydrolase_sf"/>
</dbReference>
<dbReference type="SUPFAM" id="SSF56784">
    <property type="entry name" value="HAD-like"/>
    <property type="match status" value="1"/>
</dbReference>